<name>A8WQL0_CAEBR</name>
<dbReference type="AlphaFoldDB" id="A8WQL0"/>
<dbReference type="FunCoup" id="A8WQL0">
    <property type="interactions" value="3"/>
</dbReference>
<evidence type="ECO:0000256" key="1">
    <source>
        <dbReference type="SAM" id="MobiDB-lite"/>
    </source>
</evidence>
<dbReference type="EMBL" id="HE601420">
    <property type="protein sequence ID" value="CAP22768.1"/>
    <property type="molecule type" value="Genomic_DNA"/>
</dbReference>
<dbReference type="RefSeq" id="XP_002635318.1">
    <property type="nucleotide sequence ID" value="XM_002635272.1"/>
</dbReference>
<dbReference type="Proteomes" id="UP000008549">
    <property type="component" value="Unassembled WGS sequence"/>
</dbReference>
<proteinExistence type="predicted"/>
<dbReference type="eggNOG" id="ENOG502THHH">
    <property type="taxonomic scope" value="Eukaryota"/>
</dbReference>
<reference evidence="2 3" key="1">
    <citation type="journal article" date="2003" name="PLoS Biol.">
        <title>The genome sequence of Caenorhabditis briggsae: a platform for comparative genomics.</title>
        <authorList>
            <person name="Stein L.D."/>
            <person name="Bao Z."/>
            <person name="Blasiar D."/>
            <person name="Blumenthal T."/>
            <person name="Brent M.R."/>
            <person name="Chen N."/>
            <person name="Chinwalla A."/>
            <person name="Clarke L."/>
            <person name="Clee C."/>
            <person name="Coghlan A."/>
            <person name="Coulson A."/>
            <person name="D'Eustachio P."/>
            <person name="Fitch D.H."/>
            <person name="Fulton L.A."/>
            <person name="Fulton R.E."/>
            <person name="Griffiths-Jones S."/>
            <person name="Harris T.W."/>
            <person name="Hillier L.W."/>
            <person name="Kamath R."/>
            <person name="Kuwabara P.E."/>
            <person name="Mardis E.R."/>
            <person name="Marra M.A."/>
            <person name="Miner T.L."/>
            <person name="Minx P."/>
            <person name="Mullikin J.C."/>
            <person name="Plumb R.W."/>
            <person name="Rogers J."/>
            <person name="Schein J.E."/>
            <person name="Sohrmann M."/>
            <person name="Spieth J."/>
            <person name="Stajich J.E."/>
            <person name="Wei C."/>
            <person name="Willey D."/>
            <person name="Wilson R.K."/>
            <person name="Durbin R."/>
            <person name="Waterston R.H."/>
        </authorList>
    </citation>
    <scope>NUCLEOTIDE SEQUENCE [LARGE SCALE GENOMIC DNA]</scope>
    <source>
        <strain evidence="2 3">AF16</strain>
    </source>
</reference>
<sequence>MPVFAPRERPSRMHHRKGKNGSSNCNAAVGKSIGRRESGMEAMARLRYLNKKPLCLQYNVPNSAYARKHFAAGVKRKEQSFIVVILCGIARLMQWAAVGIQQATVDFLLKPAHELFPDEFPEQCFQSSFYRNPIQLRKRPVKRAIVRRSDVSRMLHSINF</sequence>
<dbReference type="InParanoid" id="A8WQL0"/>
<evidence type="ECO:0000313" key="2">
    <source>
        <dbReference type="EMBL" id="CAP22768.1"/>
    </source>
</evidence>
<dbReference type="CTD" id="8577314"/>
<feature type="compositionally biased region" description="Basic and acidic residues" evidence="1">
    <location>
        <begin position="1"/>
        <end position="11"/>
    </location>
</feature>
<evidence type="ECO:0000313" key="3">
    <source>
        <dbReference type="Proteomes" id="UP000008549"/>
    </source>
</evidence>
<protein>
    <submittedName>
        <fullName evidence="2">Protein CBG01482</fullName>
    </submittedName>
</protein>
<accession>A8WQL0</accession>
<evidence type="ECO:0000313" key="4">
    <source>
        <dbReference type="WormBase" id="CBG01482"/>
    </source>
</evidence>
<dbReference type="GeneID" id="8577314"/>
<gene>
    <name evidence="2 4" type="ORF">CBG01482</name>
    <name evidence="2" type="ORF">CBG_01482</name>
</gene>
<dbReference type="KEGG" id="cbr:CBG_01482"/>
<feature type="region of interest" description="Disordered" evidence="1">
    <location>
        <begin position="1"/>
        <end position="29"/>
    </location>
</feature>
<organism evidence="2 3">
    <name type="scientific">Caenorhabditis briggsae</name>
    <dbReference type="NCBI Taxonomy" id="6238"/>
    <lineage>
        <taxon>Eukaryota</taxon>
        <taxon>Metazoa</taxon>
        <taxon>Ecdysozoa</taxon>
        <taxon>Nematoda</taxon>
        <taxon>Chromadorea</taxon>
        <taxon>Rhabditida</taxon>
        <taxon>Rhabditina</taxon>
        <taxon>Rhabditomorpha</taxon>
        <taxon>Rhabditoidea</taxon>
        <taxon>Rhabditidae</taxon>
        <taxon>Peloderinae</taxon>
        <taxon>Caenorhabditis</taxon>
    </lineage>
</organism>
<dbReference type="WormBase" id="CBG01482">
    <property type="protein sequence ID" value="CBP39802"/>
    <property type="gene ID" value="WBGene00024714"/>
</dbReference>
<reference evidence="2 3" key="2">
    <citation type="journal article" date="2011" name="PLoS Genet.">
        <title>Caenorhabditis briggsae recombinant inbred line genotypes reveal inter-strain incompatibility and the evolution of recombination.</title>
        <authorList>
            <person name="Ross J.A."/>
            <person name="Koboldt D.C."/>
            <person name="Staisch J.E."/>
            <person name="Chamberlin H.M."/>
            <person name="Gupta B.P."/>
            <person name="Miller R.D."/>
            <person name="Baird S.E."/>
            <person name="Haag E.S."/>
        </authorList>
    </citation>
    <scope>NUCLEOTIDE SEQUENCE [LARGE SCALE GENOMIC DNA]</scope>
    <source>
        <strain evidence="2 3">AF16</strain>
    </source>
</reference>
<dbReference type="HOGENOM" id="CLU_1653691_0_0_1"/>
<dbReference type="OMA" id="LMQWAAV"/>
<keyword evidence="3" id="KW-1185">Reference proteome</keyword>